<protein>
    <submittedName>
        <fullName evidence="1">Uncharacterized protein</fullName>
    </submittedName>
</protein>
<sequence length="78" mass="8917">MPNCIARIFELLLRLLLPAPGRHRSEGAYPYVSMPPRTDRPPVRSRLVRVQMVRGEDTVMVRPYVGYRPTRGAEVAAR</sequence>
<proteinExistence type="predicted"/>
<dbReference type="OrthoDB" id="4326862at2"/>
<organism evidence="1 2">
    <name type="scientific">Streptomyces inhibens</name>
    <dbReference type="NCBI Taxonomy" id="2293571"/>
    <lineage>
        <taxon>Bacteria</taxon>
        <taxon>Bacillati</taxon>
        <taxon>Actinomycetota</taxon>
        <taxon>Actinomycetes</taxon>
        <taxon>Kitasatosporales</taxon>
        <taxon>Streptomycetaceae</taxon>
        <taxon>Streptomyces</taxon>
    </lineage>
</organism>
<comment type="caution">
    <text evidence="1">The sequence shown here is derived from an EMBL/GenBank/DDBJ whole genome shotgun (WGS) entry which is preliminary data.</text>
</comment>
<dbReference type="RefSeq" id="WP_128508080.1">
    <property type="nucleotide sequence ID" value="NZ_QUAC01000130.1"/>
</dbReference>
<keyword evidence="2" id="KW-1185">Reference proteome</keyword>
<name>A0A371Q3H8_STRIH</name>
<reference evidence="1 2" key="1">
    <citation type="submission" date="2018-08" db="EMBL/GenBank/DDBJ databases">
        <title>Streptomyces NEAU-D10 sp. nov., a novel Actinomycete isolated from soil.</title>
        <authorList>
            <person name="Jin L."/>
        </authorList>
    </citation>
    <scope>NUCLEOTIDE SEQUENCE [LARGE SCALE GENOMIC DNA]</scope>
    <source>
        <strain evidence="1 2">NEAU-D10</strain>
    </source>
</reference>
<evidence type="ECO:0000313" key="2">
    <source>
        <dbReference type="Proteomes" id="UP000262477"/>
    </source>
</evidence>
<dbReference type="Proteomes" id="UP000262477">
    <property type="component" value="Unassembled WGS sequence"/>
</dbReference>
<evidence type="ECO:0000313" key="1">
    <source>
        <dbReference type="EMBL" id="REK89222.1"/>
    </source>
</evidence>
<dbReference type="AlphaFoldDB" id="A0A371Q3H8"/>
<gene>
    <name evidence="1" type="ORF">DY245_16895</name>
</gene>
<accession>A0A371Q3H8</accession>
<dbReference type="EMBL" id="QUAC01000130">
    <property type="protein sequence ID" value="REK89222.1"/>
    <property type="molecule type" value="Genomic_DNA"/>
</dbReference>